<feature type="transmembrane region" description="Helical" evidence="1">
    <location>
        <begin position="125"/>
        <end position="145"/>
    </location>
</feature>
<keyword evidence="1" id="KW-0812">Transmembrane</keyword>
<comment type="caution">
    <text evidence="2">The sequence shown here is derived from an EMBL/GenBank/DDBJ whole genome shotgun (WGS) entry which is preliminary data.</text>
</comment>
<organism evidence="2 3">
    <name type="scientific">Taenia crassiceps</name>
    <dbReference type="NCBI Taxonomy" id="6207"/>
    <lineage>
        <taxon>Eukaryota</taxon>
        <taxon>Metazoa</taxon>
        <taxon>Spiralia</taxon>
        <taxon>Lophotrochozoa</taxon>
        <taxon>Platyhelminthes</taxon>
        <taxon>Cestoda</taxon>
        <taxon>Eucestoda</taxon>
        <taxon>Cyclophyllidea</taxon>
        <taxon>Taeniidae</taxon>
        <taxon>Taenia</taxon>
    </lineage>
</organism>
<feature type="transmembrane region" description="Helical" evidence="1">
    <location>
        <begin position="209"/>
        <end position="229"/>
    </location>
</feature>
<keyword evidence="1" id="KW-1133">Transmembrane helix</keyword>
<evidence type="ECO:0008006" key="4">
    <source>
        <dbReference type="Google" id="ProtNLM"/>
    </source>
</evidence>
<dbReference type="SUPFAM" id="SSF81321">
    <property type="entry name" value="Family A G protein-coupled receptor-like"/>
    <property type="match status" value="1"/>
</dbReference>
<feature type="transmembrane region" description="Helical" evidence="1">
    <location>
        <begin position="42"/>
        <end position="63"/>
    </location>
</feature>
<evidence type="ECO:0000313" key="3">
    <source>
        <dbReference type="Proteomes" id="UP001651158"/>
    </source>
</evidence>
<protein>
    <recommendedName>
        <fullName evidence="4">G-protein coupled receptors family 1 profile domain-containing protein</fullName>
    </recommendedName>
</protein>
<reference evidence="2 3" key="1">
    <citation type="journal article" date="2022" name="Front. Cell. Infect. Microbiol.">
        <title>The Genomes of Two Strains of Taenia crassiceps the Animal Model for the Study of Human Cysticercosis.</title>
        <authorList>
            <person name="Bobes R.J."/>
            <person name="Estrada K."/>
            <person name="Rios-Valencia D.G."/>
            <person name="Calderon-Gallegos A."/>
            <person name="de la Torre P."/>
            <person name="Carrero J.C."/>
            <person name="Sanchez-Flores A."/>
            <person name="Laclette J.P."/>
        </authorList>
    </citation>
    <scope>NUCLEOTIDE SEQUENCE [LARGE SCALE GENOMIC DNA]</scope>
    <source>
        <strain evidence="2">WFUcys</strain>
    </source>
</reference>
<name>A0ABR4QQK9_9CEST</name>
<keyword evidence="3" id="KW-1185">Reference proteome</keyword>
<evidence type="ECO:0000313" key="2">
    <source>
        <dbReference type="EMBL" id="KAL5111920.1"/>
    </source>
</evidence>
<keyword evidence="1" id="KW-0472">Membrane</keyword>
<accession>A0ABR4QQK9</accession>
<evidence type="ECO:0000256" key="1">
    <source>
        <dbReference type="SAM" id="Phobius"/>
    </source>
</evidence>
<feature type="transmembrane region" description="Helical" evidence="1">
    <location>
        <begin position="259"/>
        <end position="280"/>
    </location>
</feature>
<dbReference type="EMBL" id="JAKROA010000001">
    <property type="protein sequence ID" value="KAL5111920.1"/>
    <property type="molecule type" value="Genomic_DNA"/>
</dbReference>
<sequence>MTQLPVGKYWCFAENAHLVEDTYMLAPTDDTTTERMRYTLQYGLLVLPPISSLLSICNSVAILRDCIRDYCLNGPYLIAYCLLKLMAAALLWIMALPRFMQVSSNIDAGRRVSARIPTLIMTQQAFRLSATWLIFFLLVFQVFAITRLTQSVASKCTLSPHLNAIHSNLRSCKCINSVFKMLTDKSCQLFCTGYSPSITQPEQQSIRRAYGHSIICIVCIVIFSTLLTAPQIGNYRIEIGEDPLEWCVTHLLGSPAYEYTLSFLAFVSPALCFLVLLLTMSCRLVRISQKPQHYLHYLCHVPTENSEKSDDRGRRGLMWESKSIALISLVEFVSWLPVNVQTNLHRLSWVWNDEKETNIWILCEIALLTGDVLVQLILLAKILLGSSVSCQEKKVDTNDMHAVTTDLQTSRHYTFKATEYSADSLALLYSSQRDSRKSATSKSILHVRMSPPPLPSPDYTYSAFKIPAQEGMNSPSLKLSCFQREDVNTTTSTTNTTASPTVNMALPFFYAFPDHEDYHQSQFTITEEYFDSHGVLVSRL</sequence>
<dbReference type="Proteomes" id="UP001651158">
    <property type="component" value="Unassembled WGS sequence"/>
</dbReference>
<feature type="transmembrane region" description="Helical" evidence="1">
    <location>
        <begin position="75"/>
        <end position="95"/>
    </location>
</feature>
<gene>
    <name evidence="2" type="ORF">TcWFU_004216</name>
</gene>
<proteinExistence type="predicted"/>
<dbReference type="Gene3D" id="1.20.1070.10">
    <property type="entry name" value="Rhodopsin 7-helix transmembrane proteins"/>
    <property type="match status" value="1"/>
</dbReference>